<accession>A0A8J2PI73</accession>
<evidence type="ECO:0000313" key="4">
    <source>
        <dbReference type="Proteomes" id="UP000708208"/>
    </source>
</evidence>
<feature type="compositionally biased region" description="Polar residues" evidence="2">
    <location>
        <begin position="52"/>
        <end position="68"/>
    </location>
</feature>
<organism evidence="3 4">
    <name type="scientific">Allacma fusca</name>
    <dbReference type="NCBI Taxonomy" id="39272"/>
    <lineage>
        <taxon>Eukaryota</taxon>
        <taxon>Metazoa</taxon>
        <taxon>Ecdysozoa</taxon>
        <taxon>Arthropoda</taxon>
        <taxon>Hexapoda</taxon>
        <taxon>Collembola</taxon>
        <taxon>Symphypleona</taxon>
        <taxon>Sminthuridae</taxon>
        <taxon>Allacma</taxon>
    </lineage>
</organism>
<gene>
    <name evidence="3" type="ORF">AFUS01_LOCUS25460</name>
</gene>
<comment type="caution">
    <text evidence="3">The sequence shown here is derived from an EMBL/GenBank/DDBJ whole genome shotgun (WGS) entry which is preliminary data.</text>
</comment>
<feature type="coiled-coil region" evidence="1">
    <location>
        <begin position="222"/>
        <end position="249"/>
    </location>
</feature>
<dbReference type="Proteomes" id="UP000708208">
    <property type="component" value="Unassembled WGS sequence"/>
</dbReference>
<keyword evidence="1" id="KW-0175">Coiled coil</keyword>
<sequence>MSSHVNFDAQVKNDDDTVGWPKEVSNTLTMRSRSTLGRNSENKMQKSLVRRSLSQAQVKSNKSTTPMTGGSFVRNPEESNENGGSGVRQLGKYTYSAKFVRKRLPDDSQASRLRLGNEMELKRYYDIHRNKYDEMILLSRATNAIIAVFTTAYASLKASNDCFTSPVTTCLDTPVTKPDAWTGLIAEALKFISNESVMIQSSEYLNKKRVLNQAKQVLTSTVREALEVIDNMEKLAEKLNAVLQDCARSITSMMTGCRSRFYQSVWQTDILMYQQGQGDAESSFIEENLLNSVSSSMSTSSLLSLHLLTPYVRWDVDGISIKKQVSKSWPLLKFSYLSFPHKLDFLTELFAGFFTFLEAPTQNIENSLDALQETSTEPRRDVTLLDHQFRTILNVLLSERYFHPAEQHKALVFGFKIQKNFQRLQDELEKVQKSCRQLNENWKRIFKNNDLTLSNAASVVAFTNVPLWKSCKDFCFQLDLNTENNDSKSLSVLKSKRVLNPPIPDLKQPKILVKNFPQALQEHFEVLEDFEESYQQRLQELKGREELLIVENDIKPCTDLAQQLFFHFEHIGSSLNDYTRQLIASYEVLFNAIPTDPPTAPATYSNFSPLRWPKEIQANLLQNCTKSHQKAEKFMERILSYVEKYFNLLDDNLKILSRISSAENLPVDTVEKEYFEDTEISINQDDEVSVFVTVNGVYFNQFGAMFSLRLDATTVEHRFRIVELFLNHVSLQVEQAIILVKRILAKFGRKSISNPWWKHFLKSSQPSMLIEGGLQDEVYNKTIFHLLNNVKAAFSKANVKASLEIYSELEATILIRSTRILEDEIVKYGRACQVFSQGLANLESFRKYFKKSCLNVFQNNSKFSPPFEHWNNKICCFKLLIKDDSFKNQLDQVLNSTASENASRASSDHQISVNNSPSNAGGGIPAVIAAVNEIYEQWVSTENQLWEELQEENALMPEGDATISRAISLSTGFTDRKYISETEATSIIIANGVTQLHLETFPRRYKLILLKKLKSLSSKLNECSAIISHSESICYSKVEKANGRVKEILNKYSHFEIQEGETGQKEGGPLVDTAPDQITTEGSVLQKDSQVCNSADASDMDVFVSLDFPFESVKLSYRGYERSVSFRGWNKQPADQAKVLDSMLESVSDQLSKKVEISRKLSVAYVQLSRAVKKMSQKVDQSLPLPQSTLTELLSVLRKVLENMKVQKALTALQDISSVLQIVNDHLKLAVEFLKKHEELSNEPNFSQNDVTLTVRNPFEKDIRQLFSKPIRVVLPYSQFELKL</sequence>
<feature type="compositionally biased region" description="Polar residues" evidence="2">
    <location>
        <begin position="24"/>
        <end position="39"/>
    </location>
</feature>
<proteinExistence type="predicted"/>
<reference evidence="3" key="1">
    <citation type="submission" date="2021-06" db="EMBL/GenBank/DDBJ databases">
        <authorList>
            <person name="Hodson N. C."/>
            <person name="Mongue J. A."/>
            <person name="Jaron S. K."/>
        </authorList>
    </citation>
    <scope>NUCLEOTIDE SEQUENCE</scope>
</reference>
<feature type="region of interest" description="Disordered" evidence="2">
    <location>
        <begin position="1"/>
        <end position="87"/>
    </location>
</feature>
<name>A0A8J2PI73_9HEXA</name>
<evidence type="ECO:0000313" key="3">
    <source>
        <dbReference type="EMBL" id="CAG7786914.1"/>
    </source>
</evidence>
<evidence type="ECO:0000256" key="1">
    <source>
        <dbReference type="SAM" id="Coils"/>
    </source>
</evidence>
<evidence type="ECO:0000256" key="2">
    <source>
        <dbReference type="SAM" id="MobiDB-lite"/>
    </source>
</evidence>
<dbReference type="EMBL" id="CAJVCH010329213">
    <property type="protein sequence ID" value="CAG7786914.1"/>
    <property type="molecule type" value="Genomic_DNA"/>
</dbReference>
<keyword evidence="4" id="KW-1185">Reference proteome</keyword>
<protein>
    <submittedName>
        <fullName evidence="3">Uncharacterized protein</fullName>
    </submittedName>
</protein>